<dbReference type="RefSeq" id="WP_379908971.1">
    <property type="nucleotide sequence ID" value="NZ_JBHSWE010000001.1"/>
</dbReference>
<sequence length="344" mass="37135">MTALKLSIVDQSPVHDDKTQAAALSDSVRLARLADGLGYHRFWVAEHHGTPSYASSAPEILIGQIAAGTQRIRVGSGGVMLSHYSPYKVAEVFRTLEALFPGRIDLGVGRAPGGAGQTGAALAYPDLPTPVNHFPYLLEALTGFIDGGLPEGHAFDNLPTTPQGGDTRPQLWALGSSDGSIELAAQLGWGFVLALFIGTHERPADIISRYRKLYRPRPDTVGTQGSAMTASAVICAETAEESELLAASHTYWKLQAHRHGIREGILPPERCMDLYARLSPSDKAFFDATRDSMITGTPEQCRAQLEAQAEYYGVDEILIVAVTHSFEKRCESYRKLAAAFDLGA</sequence>
<accession>A0ABW1ZZ46</accession>
<dbReference type="NCBIfam" id="TIGR03558">
    <property type="entry name" value="oxido_grp_1"/>
    <property type="match status" value="1"/>
</dbReference>
<dbReference type="Pfam" id="PF00296">
    <property type="entry name" value="Bac_luciferase"/>
    <property type="match status" value="1"/>
</dbReference>
<dbReference type="GO" id="GO:0016491">
    <property type="term" value="F:oxidoreductase activity"/>
    <property type="evidence" value="ECO:0007669"/>
    <property type="project" value="UniProtKB-KW"/>
</dbReference>
<dbReference type="PANTHER" id="PTHR30137">
    <property type="entry name" value="LUCIFERASE-LIKE MONOOXYGENASE"/>
    <property type="match status" value="1"/>
</dbReference>
<dbReference type="InterPro" id="IPR019949">
    <property type="entry name" value="CmoO-like"/>
</dbReference>
<reference evidence="4" key="1">
    <citation type="journal article" date="2019" name="Int. J. Syst. Evol. Microbiol.">
        <title>The Global Catalogue of Microorganisms (GCM) 10K type strain sequencing project: providing services to taxonomists for standard genome sequencing and annotation.</title>
        <authorList>
            <consortium name="The Broad Institute Genomics Platform"/>
            <consortium name="The Broad Institute Genome Sequencing Center for Infectious Disease"/>
            <person name="Wu L."/>
            <person name="Ma J."/>
        </authorList>
    </citation>
    <scope>NUCLEOTIDE SEQUENCE [LARGE SCALE GENOMIC DNA]</scope>
    <source>
        <strain evidence="4">NBRC 111756</strain>
    </source>
</reference>
<evidence type="ECO:0000259" key="2">
    <source>
        <dbReference type="Pfam" id="PF00296"/>
    </source>
</evidence>
<dbReference type="Gene3D" id="3.20.20.30">
    <property type="entry name" value="Luciferase-like domain"/>
    <property type="match status" value="1"/>
</dbReference>
<gene>
    <name evidence="3" type="ORF">ACFQDL_10485</name>
</gene>
<dbReference type="PANTHER" id="PTHR30137:SF20">
    <property type="entry name" value="N-ACETYL-S-ALKYLCYSTEINE MONOOXYGENASE"/>
    <property type="match status" value="1"/>
</dbReference>
<evidence type="ECO:0000313" key="4">
    <source>
        <dbReference type="Proteomes" id="UP001596422"/>
    </source>
</evidence>
<name>A0ABW1ZZ46_9GAMM</name>
<evidence type="ECO:0000256" key="1">
    <source>
        <dbReference type="ARBA" id="ARBA00007789"/>
    </source>
</evidence>
<dbReference type="InterPro" id="IPR011251">
    <property type="entry name" value="Luciferase-like_dom"/>
</dbReference>
<comment type="caution">
    <text evidence="3">The sequence shown here is derived from an EMBL/GenBank/DDBJ whole genome shotgun (WGS) entry which is preliminary data.</text>
</comment>
<dbReference type="InterPro" id="IPR050766">
    <property type="entry name" value="Bact_Lucif_Oxidored"/>
</dbReference>
<keyword evidence="4" id="KW-1185">Reference proteome</keyword>
<dbReference type="EMBL" id="JBHSWE010000001">
    <property type="protein sequence ID" value="MFC6670465.1"/>
    <property type="molecule type" value="Genomic_DNA"/>
</dbReference>
<dbReference type="InterPro" id="IPR036661">
    <property type="entry name" value="Luciferase-like_sf"/>
</dbReference>
<protein>
    <submittedName>
        <fullName evidence="3">LLM class flavin-dependent oxidoreductase</fullName>
        <ecNumber evidence="3">1.-.-.-</ecNumber>
    </submittedName>
</protein>
<comment type="similarity">
    <text evidence="1">To bacterial alkanal monooxygenase alpha and beta chains.</text>
</comment>
<organism evidence="3 4">
    <name type="scientific">Marinobacterium aestuariivivens</name>
    <dbReference type="NCBI Taxonomy" id="1698799"/>
    <lineage>
        <taxon>Bacteria</taxon>
        <taxon>Pseudomonadati</taxon>
        <taxon>Pseudomonadota</taxon>
        <taxon>Gammaproteobacteria</taxon>
        <taxon>Oceanospirillales</taxon>
        <taxon>Oceanospirillaceae</taxon>
        <taxon>Marinobacterium</taxon>
    </lineage>
</organism>
<feature type="domain" description="Luciferase-like" evidence="2">
    <location>
        <begin position="8"/>
        <end position="315"/>
    </location>
</feature>
<keyword evidence="3" id="KW-0560">Oxidoreductase</keyword>
<dbReference type="Proteomes" id="UP001596422">
    <property type="component" value="Unassembled WGS sequence"/>
</dbReference>
<proteinExistence type="predicted"/>
<dbReference type="EC" id="1.-.-.-" evidence="3"/>
<dbReference type="SUPFAM" id="SSF51679">
    <property type="entry name" value="Bacterial luciferase-like"/>
    <property type="match status" value="1"/>
</dbReference>
<evidence type="ECO:0000313" key="3">
    <source>
        <dbReference type="EMBL" id="MFC6670465.1"/>
    </source>
</evidence>